<organism evidence="1 2">
    <name type="scientific">Scophthalmus maximus</name>
    <name type="common">Turbot</name>
    <name type="synonym">Psetta maxima</name>
    <dbReference type="NCBI Taxonomy" id="52904"/>
    <lineage>
        <taxon>Eukaryota</taxon>
        <taxon>Metazoa</taxon>
        <taxon>Chordata</taxon>
        <taxon>Craniata</taxon>
        <taxon>Vertebrata</taxon>
        <taxon>Euteleostomi</taxon>
        <taxon>Actinopterygii</taxon>
        <taxon>Neopterygii</taxon>
        <taxon>Teleostei</taxon>
        <taxon>Neoteleostei</taxon>
        <taxon>Acanthomorphata</taxon>
        <taxon>Carangaria</taxon>
        <taxon>Pleuronectiformes</taxon>
        <taxon>Pleuronectoidei</taxon>
        <taxon>Scophthalmidae</taxon>
        <taxon>Scophthalmus</taxon>
    </lineage>
</organism>
<gene>
    <name evidence="1" type="ORF">F2P81_011314</name>
</gene>
<evidence type="ECO:0000313" key="1">
    <source>
        <dbReference type="EMBL" id="KAF0036002.1"/>
    </source>
</evidence>
<dbReference type="AlphaFoldDB" id="A0A6A4T181"/>
<protein>
    <submittedName>
        <fullName evidence="1">Uncharacterized protein</fullName>
    </submittedName>
</protein>
<sequence>MDDRMKEQTGPSFSLTATAIPSIDAPSLRKSTLPVSNSPQTRGHYINVKSIFGDSLNCFGLFCPFCLLPSHPPPPSNILPAAAVSEEEEEEEEGVLLLLPPSAAFLLLGFFPERKRESDRETVRKSVCRTSSDTDDLYDYERSSDQPELRYRVVLSPVIVQGKVHWVRPPHECCCLFNYNPTVISSAGGIGA</sequence>
<evidence type="ECO:0000313" key="2">
    <source>
        <dbReference type="Proteomes" id="UP000438429"/>
    </source>
</evidence>
<proteinExistence type="predicted"/>
<name>A0A6A4T181_SCOMX</name>
<reference evidence="1 2" key="1">
    <citation type="submission" date="2019-06" db="EMBL/GenBank/DDBJ databases">
        <title>Draft genomes of female and male turbot (Scophthalmus maximus).</title>
        <authorList>
            <person name="Xu H."/>
            <person name="Xu X.-W."/>
            <person name="Shao C."/>
            <person name="Chen S."/>
        </authorList>
    </citation>
    <scope>NUCLEOTIDE SEQUENCE [LARGE SCALE GENOMIC DNA]</scope>
    <source>
        <strain evidence="1">Ysfricsl-2016a</strain>
        <tissue evidence="1">Blood</tissue>
    </source>
</reference>
<accession>A0A6A4T181</accession>
<dbReference type="Proteomes" id="UP000438429">
    <property type="component" value="Unassembled WGS sequence"/>
</dbReference>
<comment type="caution">
    <text evidence="1">The sequence shown here is derived from an EMBL/GenBank/DDBJ whole genome shotgun (WGS) entry which is preliminary data.</text>
</comment>
<dbReference type="EMBL" id="VEVO01000010">
    <property type="protein sequence ID" value="KAF0036002.1"/>
    <property type="molecule type" value="Genomic_DNA"/>
</dbReference>